<keyword evidence="6" id="KW-0862">Zinc</keyword>
<dbReference type="GO" id="GO:0004132">
    <property type="term" value="F:dCMP deaminase activity"/>
    <property type="evidence" value="ECO:0007669"/>
    <property type="project" value="UniProtKB-EC"/>
</dbReference>
<dbReference type="PROSITE" id="PS51747">
    <property type="entry name" value="CYT_DCMP_DEAMINASES_2"/>
    <property type="match status" value="1"/>
</dbReference>
<dbReference type="InterPro" id="IPR035105">
    <property type="entry name" value="Deoxycytidylate_deaminase_dom"/>
</dbReference>
<dbReference type="EMBL" id="JACVVK020000053">
    <property type="protein sequence ID" value="KAK7498032.1"/>
    <property type="molecule type" value="Genomic_DNA"/>
</dbReference>
<dbReference type="Pfam" id="PF00383">
    <property type="entry name" value="dCMP_cyt_deam_1"/>
    <property type="match status" value="1"/>
</dbReference>
<evidence type="ECO:0000256" key="5">
    <source>
        <dbReference type="ARBA" id="ARBA00022801"/>
    </source>
</evidence>
<evidence type="ECO:0000256" key="8">
    <source>
        <dbReference type="ARBA" id="ARBA00041763"/>
    </source>
</evidence>
<feature type="region of interest" description="Disordered" evidence="9">
    <location>
        <begin position="1"/>
        <end position="27"/>
    </location>
</feature>
<dbReference type="PROSITE" id="PS00903">
    <property type="entry name" value="CYT_DCMP_DEAMINASES_1"/>
    <property type="match status" value="1"/>
</dbReference>
<dbReference type="FunFam" id="3.40.140.10:FF:000021">
    <property type="entry name" value="Deoxycytidylate deaminase"/>
    <property type="match status" value="1"/>
</dbReference>
<evidence type="ECO:0000256" key="3">
    <source>
        <dbReference type="ARBA" id="ARBA00022723"/>
    </source>
</evidence>
<dbReference type="PANTHER" id="PTHR11086">
    <property type="entry name" value="DEOXYCYTIDYLATE DEAMINASE-RELATED"/>
    <property type="match status" value="1"/>
</dbReference>
<evidence type="ECO:0000256" key="4">
    <source>
        <dbReference type="ARBA" id="ARBA00022727"/>
    </source>
</evidence>
<feature type="domain" description="CMP/dCMP-type deaminase" evidence="10">
    <location>
        <begin position="35"/>
        <end position="178"/>
    </location>
</feature>
<evidence type="ECO:0000256" key="2">
    <source>
        <dbReference type="ARBA" id="ARBA00006576"/>
    </source>
</evidence>
<evidence type="ECO:0000313" key="12">
    <source>
        <dbReference type="Proteomes" id="UP001519460"/>
    </source>
</evidence>
<dbReference type="SUPFAM" id="SSF53927">
    <property type="entry name" value="Cytidine deaminase-like"/>
    <property type="match status" value="1"/>
</dbReference>
<comment type="similarity">
    <text evidence="2">Belongs to the cytidine and deoxycytidylate deaminase family.</text>
</comment>
<organism evidence="11 12">
    <name type="scientific">Batillaria attramentaria</name>
    <dbReference type="NCBI Taxonomy" id="370345"/>
    <lineage>
        <taxon>Eukaryota</taxon>
        <taxon>Metazoa</taxon>
        <taxon>Spiralia</taxon>
        <taxon>Lophotrochozoa</taxon>
        <taxon>Mollusca</taxon>
        <taxon>Gastropoda</taxon>
        <taxon>Caenogastropoda</taxon>
        <taxon>Sorbeoconcha</taxon>
        <taxon>Cerithioidea</taxon>
        <taxon>Batillariidae</taxon>
        <taxon>Batillaria</taxon>
    </lineage>
</organism>
<keyword evidence="3" id="KW-0479">Metal-binding</keyword>
<evidence type="ECO:0000313" key="11">
    <source>
        <dbReference type="EMBL" id="KAK7498032.1"/>
    </source>
</evidence>
<feature type="compositionally biased region" description="Polar residues" evidence="9">
    <location>
        <begin position="1"/>
        <end position="12"/>
    </location>
</feature>
<dbReference type="Gene3D" id="3.40.140.10">
    <property type="entry name" value="Cytidine Deaminase, domain 2"/>
    <property type="match status" value="1"/>
</dbReference>
<keyword evidence="5" id="KW-0378">Hydrolase</keyword>
<proteinExistence type="inferred from homology"/>
<gene>
    <name evidence="11" type="ORF">BaRGS_00010620</name>
</gene>
<feature type="compositionally biased region" description="Basic and acidic residues" evidence="9">
    <location>
        <begin position="14"/>
        <end position="27"/>
    </location>
</feature>
<keyword evidence="12" id="KW-1185">Reference proteome</keyword>
<evidence type="ECO:0000259" key="10">
    <source>
        <dbReference type="PROSITE" id="PS51747"/>
    </source>
</evidence>
<comment type="cofactor">
    <cofactor evidence="1">
        <name>Zn(2+)</name>
        <dbReference type="ChEBI" id="CHEBI:29105"/>
    </cofactor>
</comment>
<evidence type="ECO:0000256" key="1">
    <source>
        <dbReference type="ARBA" id="ARBA00001947"/>
    </source>
</evidence>
<sequence length="294" mass="33200">MSAPHTNIPLSDSSEERDGFRDSARNEHRTENVLSWDSYFMGVALLSARRSKDPKTQVGACIVNTDNRIVGIGYNGMPSGCKDEDMPWRHKKEVEEAREDPALYSKNPYVCHAELNAVMNRTCADVRDSRMYASLFPCNNCAKIITQAGIKEVIYMSKKTDVEFKATELLFKTAGVKYRQYIKPSQDPSTIDLKLVEVDTSFSAQVLPFTSVLYGFFVSLRQVRVPYLNLPRRYVPGERSEPGKGENVKDHHLQRNHDVNTFSWNKGHNMDVNSPTCPSYDISSPSCSGLASYH</sequence>
<dbReference type="CDD" id="cd01286">
    <property type="entry name" value="deoxycytidylate_deaminase"/>
    <property type="match status" value="1"/>
</dbReference>
<dbReference type="GO" id="GO:0046872">
    <property type="term" value="F:metal ion binding"/>
    <property type="evidence" value="ECO:0007669"/>
    <property type="project" value="UniProtKB-KW"/>
</dbReference>
<dbReference type="Proteomes" id="UP001519460">
    <property type="component" value="Unassembled WGS sequence"/>
</dbReference>
<dbReference type="AlphaFoldDB" id="A0ABD0LEY0"/>
<dbReference type="EC" id="3.5.4.12" evidence="7"/>
<dbReference type="GO" id="GO:0009165">
    <property type="term" value="P:nucleotide biosynthetic process"/>
    <property type="evidence" value="ECO:0007669"/>
    <property type="project" value="UniProtKB-KW"/>
</dbReference>
<evidence type="ECO:0000256" key="6">
    <source>
        <dbReference type="ARBA" id="ARBA00022833"/>
    </source>
</evidence>
<dbReference type="InterPro" id="IPR016193">
    <property type="entry name" value="Cytidine_deaminase-like"/>
</dbReference>
<evidence type="ECO:0000256" key="9">
    <source>
        <dbReference type="SAM" id="MobiDB-lite"/>
    </source>
</evidence>
<keyword evidence="4" id="KW-0545">Nucleotide biosynthesis</keyword>
<evidence type="ECO:0000256" key="7">
    <source>
        <dbReference type="ARBA" id="ARBA00038938"/>
    </source>
</evidence>
<dbReference type="InterPro" id="IPR002125">
    <property type="entry name" value="CMP_dCMP_dom"/>
</dbReference>
<dbReference type="InterPro" id="IPR015517">
    <property type="entry name" value="dCMP_deaminase-rel"/>
</dbReference>
<protein>
    <recommendedName>
        <fullName evidence="8">dCMP deaminase</fullName>
        <ecNumber evidence="7">3.5.4.12</ecNumber>
    </recommendedName>
    <alternativeName>
        <fullName evidence="8">dCMP deaminase</fullName>
    </alternativeName>
</protein>
<reference evidence="11 12" key="1">
    <citation type="journal article" date="2023" name="Sci. Data">
        <title>Genome assembly of the Korean intertidal mud-creeper Batillaria attramentaria.</title>
        <authorList>
            <person name="Patra A.K."/>
            <person name="Ho P.T."/>
            <person name="Jun S."/>
            <person name="Lee S.J."/>
            <person name="Kim Y."/>
            <person name="Won Y.J."/>
        </authorList>
    </citation>
    <scope>NUCLEOTIDE SEQUENCE [LARGE SCALE GENOMIC DNA]</scope>
    <source>
        <strain evidence="11">Wonlab-2016</strain>
    </source>
</reference>
<accession>A0ABD0LEY0</accession>
<comment type="caution">
    <text evidence="11">The sequence shown here is derived from an EMBL/GenBank/DDBJ whole genome shotgun (WGS) entry which is preliminary data.</text>
</comment>
<dbReference type="PANTHER" id="PTHR11086:SF18">
    <property type="entry name" value="DEOXYCYTIDYLATE DEAMINASE"/>
    <property type="match status" value="1"/>
</dbReference>
<dbReference type="InterPro" id="IPR016192">
    <property type="entry name" value="APOBEC/CMP_deaminase_Zn-bd"/>
</dbReference>
<name>A0ABD0LEY0_9CAEN</name>